<proteinExistence type="predicted"/>
<evidence type="ECO:0000313" key="1">
    <source>
        <dbReference type="EMBL" id="CAG8642031.1"/>
    </source>
</evidence>
<accession>A0ACA9N9U5</accession>
<dbReference type="Proteomes" id="UP000789525">
    <property type="component" value="Unassembled WGS sequence"/>
</dbReference>
<feature type="non-terminal residue" evidence="1">
    <location>
        <position position="1"/>
    </location>
</feature>
<reference evidence="1" key="1">
    <citation type="submission" date="2021-06" db="EMBL/GenBank/DDBJ databases">
        <authorList>
            <person name="Kallberg Y."/>
            <person name="Tangrot J."/>
            <person name="Rosling A."/>
        </authorList>
    </citation>
    <scope>NUCLEOTIDE SEQUENCE</scope>
    <source>
        <strain evidence="1">CL356</strain>
    </source>
</reference>
<sequence length="135" mass="15726">EPHQLIYLDAKVHEHGGNFSQGQRQLIALARALARRSKIIIMDEATASVDFRTDRLIQETIREEFSEATVITIAHRLRTVMDYDRVLVLGKIIEFESPYLLLQNPRSMFKRMCELSGEYEDLMKIAKKNFKENKS</sequence>
<gene>
    <name evidence="1" type="ORF">ACOLOM_LOCUS7971</name>
</gene>
<dbReference type="EMBL" id="CAJVPT010019548">
    <property type="protein sequence ID" value="CAG8642031.1"/>
    <property type="molecule type" value="Genomic_DNA"/>
</dbReference>
<evidence type="ECO:0000313" key="2">
    <source>
        <dbReference type="Proteomes" id="UP000789525"/>
    </source>
</evidence>
<keyword evidence="2" id="KW-1185">Reference proteome</keyword>
<protein>
    <submittedName>
        <fullName evidence="1">16346_t:CDS:1</fullName>
    </submittedName>
</protein>
<organism evidence="1 2">
    <name type="scientific">Acaulospora colombiana</name>
    <dbReference type="NCBI Taxonomy" id="27376"/>
    <lineage>
        <taxon>Eukaryota</taxon>
        <taxon>Fungi</taxon>
        <taxon>Fungi incertae sedis</taxon>
        <taxon>Mucoromycota</taxon>
        <taxon>Glomeromycotina</taxon>
        <taxon>Glomeromycetes</taxon>
        <taxon>Diversisporales</taxon>
        <taxon>Acaulosporaceae</taxon>
        <taxon>Acaulospora</taxon>
    </lineage>
</organism>
<name>A0ACA9N9U5_9GLOM</name>
<comment type="caution">
    <text evidence="1">The sequence shown here is derived from an EMBL/GenBank/DDBJ whole genome shotgun (WGS) entry which is preliminary data.</text>
</comment>